<reference evidence="1" key="1">
    <citation type="submission" date="2022-10" db="EMBL/GenBank/DDBJ databases">
        <title>Novel sulphate-reducing endosymbionts in the free-living metamonad Anaeramoeba.</title>
        <authorList>
            <person name="Jerlstrom-Hultqvist J."/>
            <person name="Cepicka I."/>
            <person name="Gallot-Lavallee L."/>
            <person name="Salas-Leiva D."/>
            <person name="Curtis B.A."/>
            <person name="Zahonova K."/>
            <person name="Pipaliya S."/>
            <person name="Dacks J."/>
            <person name="Roger A.J."/>
        </authorList>
    </citation>
    <scope>NUCLEOTIDE SEQUENCE</scope>
    <source>
        <strain evidence="1">BMAN</strain>
    </source>
</reference>
<proteinExistence type="predicted"/>
<keyword evidence="2" id="KW-1185">Reference proteome</keyword>
<dbReference type="Proteomes" id="UP001149090">
    <property type="component" value="Unassembled WGS sequence"/>
</dbReference>
<organism evidence="1 2">
    <name type="scientific">Anaeramoeba ignava</name>
    <name type="common">Anaerobic marine amoeba</name>
    <dbReference type="NCBI Taxonomy" id="1746090"/>
    <lineage>
        <taxon>Eukaryota</taxon>
        <taxon>Metamonada</taxon>
        <taxon>Anaeramoebidae</taxon>
        <taxon>Anaeramoeba</taxon>
    </lineage>
</organism>
<evidence type="ECO:0000313" key="2">
    <source>
        <dbReference type="Proteomes" id="UP001149090"/>
    </source>
</evidence>
<dbReference type="AlphaFoldDB" id="A0A9Q0LBQ7"/>
<sequence>MNESDWDEEISKAENNENINDNHSMKLGNLLKILEDDENNQKFPDKWKIINQIKSFIYVVKYQRPPIIMSLWAKLEKFKDFLTKWNENYNEIQKINTQDFIKNIKEINQESGFLYVEIVEMLVYEKKINEANEVIKKFFEYYELTKDLTEFESINLFDISINLLRKYATTTDSASSFLDLLQKVQNIHPNSNLLVFDLILNEYNSHNFDEIQDIGYQSIIEEYVQFIKNQKLY</sequence>
<gene>
    <name evidence="1" type="ORF">M0811_11627</name>
</gene>
<protein>
    <submittedName>
        <fullName evidence="1">Uncharacterized protein</fullName>
    </submittedName>
</protein>
<comment type="caution">
    <text evidence="1">The sequence shown here is derived from an EMBL/GenBank/DDBJ whole genome shotgun (WGS) entry which is preliminary data.</text>
</comment>
<name>A0A9Q0LBQ7_ANAIG</name>
<dbReference type="EMBL" id="JAPDFW010000104">
    <property type="protein sequence ID" value="KAJ5069454.1"/>
    <property type="molecule type" value="Genomic_DNA"/>
</dbReference>
<evidence type="ECO:0000313" key="1">
    <source>
        <dbReference type="EMBL" id="KAJ5069454.1"/>
    </source>
</evidence>
<accession>A0A9Q0LBQ7</accession>